<reference evidence="8" key="1">
    <citation type="submission" date="2010-05" db="EMBL/GenBank/DDBJ databases">
        <authorList>
            <person name="Genoscope - CEA"/>
        </authorList>
    </citation>
    <scope>NUCLEOTIDE SEQUENCE</scope>
</reference>
<evidence type="ECO:0000256" key="2">
    <source>
        <dbReference type="ARBA" id="ARBA00004442"/>
    </source>
</evidence>
<reference evidence="8" key="2">
    <citation type="journal article" date="2012" name="Environ. Microbiol.">
        <title>Genomic content of uncultured Bacteroidetes from contrasting oceanic provinces in the North Atlantic Ocean.</title>
        <authorList>
            <person name="Gomez-Pereira P.R."/>
            <person name="Schuler M."/>
            <person name="Fuchs B.M."/>
            <person name="Bennke C."/>
            <person name="Teeling H."/>
            <person name="Waldmann J."/>
            <person name="Richter M."/>
            <person name="Barbe V."/>
            <person name="Bataille E."/>
            <person name="Glockner F.O."/>
            <person name="Amann R."/>
        </authorList>
    </citation>
    <scope>NUCLEOTIDE SEQUENCE</scope>
</reference>
<name>F4MNJ9_9FLAO</name>
<comment type="subcellular location">
    <subcellularLocation>
        <location evidence="1">Cell envelope</location>
    </subcellularLocation>
    <subcellularLocation>
        <location evidence="2">Cell outer membrane</location>
    </subcellularLocation>
    <subcellularLocation>
        <location evidence="3">Secreted</location>
    </subcellularLocation>
</comment>
<evidence type="ECO:0008006" key="9">
    <source>
        <dbReference type="Google" id="ProtNLM"/>
    </source>
</evidence>
<dbReference type="InterPro" id="IPR026444">
    <property type="entry name" value="Secre_tail"/>
</dbReference>
<gene>
    <name evidence="8" type="ORF">S3_860_0019</name>
</gene>
<organism evidence="8">
    <name type="scientific">uncultured Polaribacter sp</name>
    <dbReference type="NCBI Taxonomy" id="174711"/>
    <lineage>
        <taxon>Bacteria</taxon>
        <taxon>Pseudomonadati</taxon>
        <taxon>Bacteroidota</taxon>
        <taxon>Flavobacteriia</taxon>
        <taxon>Flavobacteriales</taxon>
        <taxon>Flavobacteriaceae</taxon>
        <taxon>environmental samples</taxon>
    </lineage>
</organism>
<keyword evidence="4" id="KW-0964">Secreted</keyword>
<keyword evidence="5" id="KW-0732">Signal</keyword>
<protein>
    <recommendedName>
        <fullName evidence="9">Secretion system C-terminal sorting domain-containing protein</fullName>
    </recommendedName>
</protein>
<dbReference type="NCBIfam" id="TIGR04183">
    <property type="entry name" value="Por_Secre_tail"/>
    <property type="match status" value="1"/>
</dbReference>
<dbReference type="InterPro" id="IPR003368">
    <property type="entry name" value="POMP_repeat"/>
</dbReference>
<evidence type="ECO:0000256" key="7">
    <source>
        <dbReference type="ARBA" id="ARBA00023237"/>
    </source>
</evidence>
<proteinExistence type="predicted"/>
<accession>F4MNJ9</accession>
<evidence type="ECO:0000256" key="3">
    <source>
        <dbReference type="ARBA" id="ARBA00004613"/>
    </source>
</evidence>
<dbReference type="Gene3D" id="2.160.20.10">
    <property type="entry name" value="Single-stranded right-handed beta-helix, Pectin lyase-like"/>
    <property type="match status" value="1"/>
</dbReference>
<dbReference type="GO" id="GO:0009279">
    <property type="term" value="C:cell outer membrane"/>
    <property type="evidence" value="ECO:0007669"/>
    <property type="project" value="UniProtKB-SubCell"/>
</dbReference>
<dbReference type="InterPro" id="IPR011050">
    <property type="entry name" value="Pectin_lyase_fold/virulence"/>
</dbReference>
<dbReference type="GO" id="GO:0005576">
    <property type="term" value="C:extracellular region"/>
    <property type="evidence" value="ECO:0007669"/>
    <property type="project" value="UniProtKB-SubCell"/>
</dbReference>
<dbReference type="SUPFAM" id="SSF51126">
    <property type="entry name" value="Pectin lyase-like"/>
    <property type="match status" value="1"/>
</dbReference>
<dbReference type="InterPro" id="IPR012334">
    <property type="entry name" value="Pectin_lyas_fold"/>
</dbReference>
<sequence length="279" mass="29344">MKSNSAATKGGAIYSGSANFTITGSTFYENETIGIGNSDGGAAFNVAGAGSTNSITNCTFYKNTTARANQDYGTIRTDNGNTTVSNSLFYDNKMENGEAGPSDWGSSPNGTQTFETSIAQWISTNIDNQDEGTGSITGIKGGAGTPANLTSSNLTFNSTTGKVEYDAVDEGVDSPIDFGSDGNDVGAWNSGLTLSLEKENFLATKLSVYYNSASKNLEVLHSITAPISLEVYTILGTKVLSLNNVNAKQSINANHLNTGVYILVGKTPEKFFSKKFLIN</sequence>
<keyword evidence="7" id="KW-0998">Cell outer membrane</keyword>
<evidence type="ECO:0000313" key="8">
    <source>
        <dbReference type="EMBL" id="CBL88234.1"/>
    </source>
</evidence>
<evidence type="ECO:0000256" key="4">
    <source>
        <dbReference type="ARBA" id="ARBA00022525"/>
    </source>
</evidence>
<keyword evidence="6" id="KW-0472">Membrane</keyword>
<dbReference type="EMBL" id="FQ032834">
    <property type="protein sequence ID" value="CBL88234.1"/>
    <property type="molecule type" value="Genomic_DNA"/>
</dbReference>
<evidence type="ECO:0000256" key="5">
    <source>
        <dbReference type="ARBA" id="ARBA00022729"/>
    </source>
</evidence>
<dbReference type="AlphaFoldDB" id="F4MNJ9"/>
<dbReference type="NCBIfam" id="TIGR01376">
    <property type="entry name" value="POMP_repeat"/>
    <property type="match status" value="1"/>
</dbReference>
<evidence type="ECO:0000256" key="6">
    <source>
        <dbReference type="ARBA" id="ARBA00023136"/>
    </source>
</evidence>
<evidence type="ECO:0000256" key="1">
    <source>
        <dbReference type="ARBA" id="ARBA00004196"/>
    </source>
</evidence>